<evidence type="ECO:0000313" key="6">
    <source>
        <dbReference type="EMBL" id="POA08612.1"/>
    </source>
</evidence>
<dbReference type="Gene3D" id="2.30.30.110">
    <property type="match status" value="1"/>
</dbReference>
<dbReference type="GO" id="GO:0003677">
    <property type="term" value="F:DNA binding"/>
    <property type="evidence" value="ECO:0007669"/>
    <property type="project" value="InterPro"/>
</dbReference>
<evidence type="ECO:0000256" key="2">
    <source>
        <dbReference type="ARBA" id="ARBA00019638"/>
    </source>
</evidence>
<keyword evidence="7" id="KW-1185">Reference proteome</keyword>
<gene>
    <name evidence="6" type="ORF">CD039_11130</name>
</gene>
<evidence type="ECO:0000256" key="1">
    <source>
        <dbReference type="ARBA" id="ARBA00007521"/>
    </source>
</evidence>
<dbReference type="RefSeq" id="WP_103372367.1">
    <property type="nucleotide sequence ID" value="NZ_CBCRVO010000002.1"/>
</dbReference>
<reference evidence="6 7" key="1">
    <citation type="submission" date="2017-08" db="EMBL/GenBank/DDBJ databases">
        <title>Draft genome sequences of 64 type strains of genus Staph aureus.</title>
        <authorList>
            <person name="Cole K."/>
            <person name="Golubchik T."/>
            <person name="Russell J."/>
            <person name="Foster D."/>
            <person name="Llewelyn M."/>
            <person name="Wilson D."/>
            <person name="Crook D."/>
            <person name="Paul J."/>
        </authorList>
    </citation>
    <scope>NUCLEOTIDE SEQUENCE [LARGE SCALE GENOMIC DNA]</scope>
    <source>
        <strain evidence="6 7">DSM 29875</strain>
    </source>
</reference>
<evidence type="ECO:0000256" key="3">
    <source>
        <dbReference type="ARBA" id="ARBA00022649"/>
    </source>
</evidence>
<dbReference type="Proteomes" id="UP000242712">
    <property type="component" value="Unassembled WGS sequence"/>
</dbReference>
<protein>
    <recommendedName>
        <fullName evidence="2">Endoribonuclease MazF</fullName>
    </recommendedName>
    <alternativeName>
        <fullName evidence="4">Toxin MazF</fullName>
    </alternativeName>
    <alternativeName>
        <fullName evidence="5">mRNA interferase MazF</fullName>
    </alternativeName>
</protein>
<comment type="caution">
    <text evidence="6">The sequence shown here is derived from an EMBL/GenBank/DDBJ whole genome shotgun (WGS) entry which is preliminary data.</text>
</comment>
<proteinExistence type="inferred from homology"/>
<sequence>MDKKLHSAMKDFDFLSKTNNKKFKYLPSWQYSKAYWFKKEYKGSNKKRFVKLKRGSIVFINFGVNVGSEISGHHFAVVINKNDTIFKPVITVVPLTSKCKDFYIALENTVIKNATEHLKMQLNEIYKRMEIPKNYIELSSNKSCEKFLISHFLVGFLEFINVYAIIMENVKEINLLEKVIQMYTKYKKNTYADVNNIQTISKLKIQSINKYDPSGKIKVSNDNLNDIDKAIIERFTL</sequence>
<comment type="similarity">
    <text evidence="1">Belongs to the PemK/MazF family.</text>
</comment>
<evidence type="ECO:0000313" key="7">
    <source>
        <dbReference type="Proteomes" id="UP000242712"/>
    </source>
</evidence>
<dbReference type="OrthoDB" id="1957237at2"/>
<name>A0A2K4FB73_9STAP</name>
<dbReference type="InterPro" id="IPR003477">
    <property type="entry name" value="PemK-like"/>
</dbReference>
<dbReference type="GeneID" id="98298895"/>
<dbReference type="EMBL" id="PPPX01000016">
    <property type="protein sequence ID" value="POA08612.1"/>
    <property type="molecule type" value="Genomic_DNA"/>
</dbReference>
<evidence type="ECO:0000256" key="5">
    <source>
        <dbReference type="ARBA" id="ARBA00032054"/>
    </source>
</evidence>
<dbReference type="InterPro" id="IPR011067">
    <property type="entry name" value="Plasmid_toxin/cell-grow_inhib"/>
</dbReference>
<dbReference type="SUPFAM" id="SSF50118">
    <property type="entry name" value="Cell growth inhibitor/plasmid maintenance toxic component"/>
    <property type="match status" value="1"/>
</dbReference>
<evidence type="ECO:0000256" key="4">
    <source>
        <dbReference type="ARBA" id="ARBA00031226"/>
    </source>
</evidence>
<accession>A0A2K4FB73</accession>
<organism evidence="6 7">
    <name type="scientific">Staphylococcus argensis</name>
    <dbReference type="NCBI Taxonomy" id="1607738"/>
    <lineage>
        <taxon>Bacteria</taxon>
        <taxon>Bacillati</taxon>
        <taxon>Bacillota</taxon>
        <taxon>Bacilli</taxon>
        <taxon>Bacillales</taxon>
        <taxon>Staphylococcaceae</taxon>
        <taxon>Staphylococcus</taxon>
    </lineage>
</organism>
<dbReference type="AlphaFoldDB" id="A0A2K4FB73"/>
<dbReference type="Pfam" id="PF02452">
    <property type="entry name" value="PemK_toxin"/>
    <property type="match status" value="1"/>
</dbReference>
<keyword evidence="3" id="KW-1277">Toxin-antitoxin system</keyword>